<evidence type="ECO:0000313" key="8">
    <source>
        <dbReference type="Proteomes" id="UP000262969"/>
    </source>
</evidence>
<evidence type="ECO:0000256" key="5">
    <source>
        <dbReference type="SAM" id="MobiDB-lite"/>
    </source>
</evidence>
<name>A0A3D2X8P5_9FIRM</name>
<evidence type="ECO:0000313" key="7">
    <source>
        <dbReference type="EMBL" id="HCL03482.1"/>
    </source>
</evidence>
<dbReference type="AlphaFoldDB" id="A0A3D2X8P5"/>
<feature type="region of interest" description="Disordered" evidence="5">
    <location>
        <begin position="1"/>
        <end position="20"/>
    </location>
</feature>
<dbReference type="InterPro" id="IPR000064">
    <property type="entry name" value="NLP_P60_dom"/>
</dbReference>
<dbReference type="Pfam" id="PF00877">
    <property type="entry name" value="NLPC_P60"/>
    <property type="match status" value="1"/>
</dbReference>
<evidence type="ECO:0000256" key="3">
    <source>
        <dbReference type="ARBA" id="ARBA00022801"/>
    </source>
</evidence>
<comment type="similarity">
    <text evidence="1">Belongs to the peptidase C40 family.</text>
</comment>
<sequence length="487" mass="51764">MSVDESLDTPEAEEVPVVDEEPAPKFYDIGVKHSTVMEIQQKLMDLGFMEDAEPTDYYGSITADAVKMFQRQSDLKQDGILGPDTFEMLLSDNAKHYAAKLGMDGADIKRIQQRLYEMGYLATGDMVTGHFGDVTESAVKKMQENNGLAADGKVGKMTVDLLYSEDAKPNLIAYGEQSDIVLAAQKRLKELGYLTTTPDGKYGNDTSVAVKQFQSRNDLVVDGFLGPSTREILKGSSAVPNGVMLGDSGDAVKRIQELLNKYGYISSANMTGYFGEVTEDAVKSFQKNNGLSADGNAGVMTMTKLSGSDVVKASTTSGGSSNSGSSNSNSGSSNSSNSSNSGNSGNSGNTSSNNGSSNNNSNSGTVSGSVSELISVAKSKVGSPYVLGAKGPNAFDCSGFVYWCLNQVGVKQSYLTSSGWRSVGKYKKITSLSDVRAGDIIVVRGHVGIAAGNGTVIDASSSNGRIVYRDLNSWWSSRFIVAWRIFD</sequence>
<feature type="region of interest" description="Disordered" evidence="5">
    <location>
        <begin position="310"/>
        <end position="366"/>
    </location>
</feature>
<comment type="caution">
    <text evidence="7">The sequence shown here is derived from an EMBL/GenBank/DDBJ whole genome shotgun (WGS) entry which is preliminary data.</text>
</comment>
<dbReference type="Gene3D" id="3.90.1720.10">
    <property type="entry name" value="endopeptidase domain like (from Nostoc punctiforme)"/>
    <property type="match status" value="1"/>
</dbReference>
<dbReference type="InterPro" id="IPR002477">
    <property type="entry name" value="Peptidoglycan-bd-like"/>
</dbReference>
<dbReference type="PANTHER" id="PTHR41533">
    <property type="entry name" value="L,D-TRANSPEPTIDASE HI_1667-RELATED"/>
    <property type="match status" value="1"/>
</dbReference>
<evidence type="ECO:0000259" key="6">
    <source>
        <dbReference type="PROSITE" id="PS51935"/>
    </source>
</evidence>
<feature type="compositionally biased region" description="Low complexity" evidence="5">
    <location>
        <begin position="314"/>
        <end position="366"/>
    </location>
</feature>
<dbReference type="GO" id="GO:0008234">
    <property type="term" value="F:cysteine-type peptidase activity"/>
    <property type="evidence" value="ECO:0007669"/>
    <property type="project" value="UniProtKB-KW"/>
</dbReference>
<evidence type="ECO:0000256" key="4">
    <source>
        <dbReference type="ARBA" id="ARBA00022807"/>
    </source>
</evidence>
<keyword evidence="2" id="KW-0645">Protease</keyword>
<dbReference type="PANTHER" id="PTHR41533:SF1">
    <property type="entry name" value="L,D-TRANSPEPTIDASE YCBB-RELATED"/>
    <property type="match status" value="1"/>
</dbReference>
<evidence type="ECO:0000256" key="1">
    <source>
        <dbReference type="ARBA" id="ARBA00007074"/>
    </source>
</evidence>
<reference evidence="7 8" key="1">
    <citation type="journal article" date="2018" name="Nat. Biotechnol.">
        <title>A standardized bacterial taxonomy based on genome phylogeny substantially revises the tree of life.</title>
        <authorList>
            <person name="Parks D.H."/>
            <person name="Chuvochina M."/>
            <person name="Waite D.W."/>
            <person name="Rinke C."/>
            <person name="Skarshewski A."/>
            <person name="Chaumeil P.A."/>
            <person name="Hugenholtz P."/>
        </authorList>
    </citation>
    <scope>NUCLEOTIDE SEQUENCE [LARGE SCALE GENOMIC DNA]</scope>
    <source>
        <strain evidence="7">UBA11728</strain>
    </source>
</reference>
<proteinExistence type="inferred from homology"/>
<accession>A0A3D2X8P5</accession>
<protein>
    <submittedName>
        <fullName evidence="7">Peptidoglycan-binding protein</fullName>
    </submittedName>
</protein>
<organism evidence="7 8">
    <name type="scientific">Lachnoclostridium phytofermentans</name>
    <dbReference type="NCBI Taxonomy" id="66219"/>
    <lineage>
        <taxon>Bacteria</taxon>
        <taxon>Bacillati</taxon>
        <taxon>Bacillota</taxon>
        <taxon>Clostridia</taxon>
        <taxon>Lachnospirales</taxon>
        <taxon>Lachnospiraceae</taxon>
    </lineage>
</organism>
<evidence type="ECO:0000256" key="2">
    <source>
        <dbReference type="ARBA" id="ARBA00022670"/>
    </source>
</evidence>
<gene>
    <name evidence="7" type="ORF">DHW61_13915</name>
</gene>
<dbReference type="SUPFAM" id="SSF54001">
    <property type="entry name" value="Cysteine proteinases"/>
    <property type="match status" value="1"/>
</dbReference>
<dbReference type="InterPro" id="IPR052905">
    <property type="entry name" value="LD-transpeptidase_YkuD-like"/>
</dbReference>
<dbReference type="Gene3D" id="1.10.101.10">
    <property type="entry name" value="PGBD-like superfamily/PGBD"/>
    <property type="match status" value="4"/>
</dbReference>
<dbReference type="EMBL" id="DPVV01000462">
    <property type="protein sequence ID" value="HCL03482.1"/>
    <property type="molecule type" value="Genomic_DNA"/>
</dbReference>
<feature type="domain" description="NlpC/P60" evidence="6">
    <location>
        <begin position="367"/>
        <end position="486"/>
    </location>
</feature>
<dbReference type="Proteomes" id="UP000262969">
    <property type="component" value="Unassembled WGS sequence"/>
</dbReference>
<dbReference type="InterPro" id="IPR036365">
    <property type="entry name" value="PGBD-like_sf"/>
</dbReference>
<dbReference type="SUPFAM" id="SSF47090">
    <property type="entry name" value="PGBD-like"/>
    <property type="match status" value="4"/>
</dbReference>
<dbReference type="PROSITE" id="PS51935">
    <property type="entry name" value="NLPC_P60"/>
    <property type="match status" value="1"/>
</dbReference>
<keyword evidence="3" id="KW-0378">Hydrolase</keyword>
<dbReference type="InterPro" id="IPR036366">
    <property type="entry name" value="PGBDSf"/>
</dbReference>
<dbReference type="InterPro" id="IPR038765">
    <property type="entry name" value="Papain-like_cys_pep_sf"/>
</dbReference>
<dbReference type="GO" id="GO:0006508">
    <property type="term" value="P:proteolysis"/>
    <property type="evidence" value="ECO:0007669"/>
    <property type="project" value="UniProtKB-KW"/>
</dbReference>
<keyword evidence="4" id="KW-0788">Thiol protease</keyword>
<dbReference type="Pfam" id="PF01471">
    <property type="entry name" value="PG_binding_1"/>
    <property type="match status" value="4"/>
</dbReference>